<dbReference type="InterPro" id="IPR013740">
    <property type="entry name" value="Redoxin"/>
</dbReference>
<evidence type="ECO:0000256" key="5">
    <source>
        <dbReference type="ARBA" id="ARBA00023284"/>
    </source>
</evidence>
<keyword evidence="9" id="KW-1185">Reference proteome</keyword>
<dbReference type="GO" id="GO:0034599">
    <property type="term" value="P:cellular response to oxidative stress"/>
    <property type="evidence" value="ECO:0007669"/>
    <property type="project" value="TreeGrafter"/>
</dbReference>
<name>A0A365UEE4_9RHOB</name>
<keyword evidence="3" id="KW-0560">Oxidoreductase</keyword>
<dbReference type="Proteomes" id="UP000253370">
    <property type="component" value="Unassembled WGS sequence"/>
</dbReference>
<evidence type="ECO:0000256" key="6">
    <source>
        <dbReference type="SAM" id="MobiDB-lite"/>
    </source>
</evidence>
<keyword evidence="5" id="KW-0676">Redox-active center</keyword>
<feature type="region of interest" description="Disordered" evidence="6">
    <location>
        <begin position="1"/>
        <end position="22"/>
    </location>
</feature>
<dbReference type="Gene3D" id="3.40.30.10">
    <property type="entry name" value="Glutaredoxin"/>
    <property type="match status" value="1"/>
</dbReference>
<proteinExistence type="predicted"/>
<feature type="domain" description="Thioredoxin" evidence="7">
    <location>
        <begin position="21"/>
        <end position="186"/>
    </location>
</feature>
<accession>A0A365UEE4</accession>
<dbReference type="InterPro" id="IPR036249">
    <property type="entry name" value="Thioredoxin-like_sf"/>
</dbReference>
<dbReference type="CDD" id="cd03017">
    <property type="entry name" value="PRX_BCP"/>
    <property type="match status" value="1"/>
</dbReference>
<dbReference type="EMBL" id="QNTQ01000002">
    <property type="protein sequence ID" value="RBI87185.1"/>
    <property type="molecule type" value="Genomic_DNA"/>
</dbReference>
<evidence type="ECO:0000256" key="3">
    <source>
        <dbReference type="ARBA" id="ARBA00023002"/>
    </source>
</evidence>
<dbReference type="InterPro" id="IPR013766">
    <property type="entry name" value="Thioredoxin_domain"/>
</dbReference>
<gene>
    <name evidence="8" type="ORF">DRV85_03420</name>
</gene>
<dbReference type="PANTHER" id="PTHR42801:SF21">
    <property type="entry name" value="BCPB PROTEIN"/>
    <property type="match status" value="1"/>
</dbReference>
<evidence type="ECO:0000256" key="4">
    <source>
        <dbReference type="ARBA" id="ARBA00023157"/>
    </source>
</evidence>
<dbReference type="AlphaFoldDB" id="A0A365UEE4"/>
<evidence type="ECO:0000256" key="1">
    <source>
        <dbReference type="ARBA" id="ARBA00022559"/>
    </source>
</evidence>
<dbReference type="GO" id="GO:0045454">
    <property type="term" value="P:cell redox homeostasis"/>
    <property type="evidence" value="ECO:0007669"/>
    <property type="project" value="TreeGrafter"/>
</dbReference>
<dbReference type="RefSeq" id="WP_113288033.1">
    <property type="nucleotide sequence ID" value="NZ_QNTQ01000002.1"/>
</dbReference>
<organism evidence="8 9">
    <name type="scientific">Rhodosalinus halophilus</name>
    <dbReference type="NCBI Taxonomy" id="2259333"/>
    <lineage>
        <taxon>Bacteria</taxon>
        <taxon>Pseudomonadati</taxon>
        <taxon>Pseudomonadota</taxon>
        <taxon>Alphaproteobacteria</taxon>
        <taxon>Rhodobacterales</taxon>
        <taxon>Paracoccaceae</taxon>
        <taxon>Rhodosalinus</taxon>
    </lineage>
</organism>
<evidence type="ECO:0000256" key="2">
    <source>
        <dbReference type="ARBA" id="ARBA00022862"/>
    </source>
</evidence>
<comment type="caution">
    <text evidence="8">The sequence shown here is derived from an EMBL/GenBank/DDBJ whole genome shotgun (WGS) entry which is preliminary data.</text>
</comment>
<reference evidence="8 9" key="1">
    <citation type="submission" date="2018-07" db="EMBL/GenBank/DDBJ databases">
        <title>Rhodosalinus sp. strain E84T genomic sequence and assembly.</title>
        <authorList>
            <person name="Liu Z.-W."/>
            <person name="Lu D.-C."/>
        </authorList>
    </citation>
    <scope>NUCLEOTIDE SEQUENCE [LARGE SCALE GENOMIC DNA]</scope>
    <source>
        <strain evidence="8 9">E84</strain>
    </source>
</reference>
<dbReference type="GO" id="GO:0005737">
    <property type="term" value="C:cytoplasm"/>
    <property type="evidence" value="ECO:0007669"/>
    <property type="project" value="TreeGrafter"/>
</dbReference>
<dbReference type="InterPro" id="IPR050924">
    <property type="entry name" value="Peroxiredoxin_BCP/PrxQ"/>
</dbReference>
<dbReference type="PROSITE" id="PS51352">
    <property type="entry name" value="THIOREDOXIN_2"/>
    <property type="match status" value="1"/>
</dbReference>
<keyword evidence="4" id="KW-1015">Disulfide bond</keyword>
<dbReference type="PANTHER" id="PTHR42801">
    <property type="entry name" value="THIOREDOXIN-DEPENDENT PEROXIDE REDUCTASE"/>
    <property type="match status" value="1"/>
</dbReference>
<evidence type="ECO:0000313" key="8">
    <source>
        <dbReference type="EMBL" id="RBI87185.1"/>
    </source>
</evidence>
<dbReference type="OrthoDB" id="5296483at2"/>
<keyword evidence="2" id="KW-0049">Antioxidant</keyword>
<dbReference type="GO" id="GO:0008379">
    <property type="term" value="F:thioredoxin peroxidase activity"/>
    <property type="evidence" value="ECO:0007669"/>
    <property type="project" value="TreeGrafter"/>
</dbReference>
<keyword evidence="1" id="KW-0575">Peroxidase</keyword>
<dbReference type="Pfam" id="PF08534">
    <property type="entry name" value="Redoxin"/>
    <property type="match status" value="1"/>
</dbReference>
<evidence type="ECO:0000313" key="9">
    <source>
        <dbReference type="Proteomes" id="UP000253370"/>
    </source>
</evidence>
<sequence>MPEAPDWSTIPAPHDDGAAAHLPGAALPTVPLASTAGGTVDLAALDGTVVLYAYPRTGRPGQPLPEGWDAIPGARGCTPQSCAFRDHFAELRAAGAEHVFGLSTQDTEYQREAAERLALPFPLLSDADLRFTRALHLPTFEAAGATLLKRLTLIARGGHIARVFYPVFPPDRNAQEVLSALRAGLAGEEARQGR</sequence>
<protein>
    <submittedName>
        <fullName evidence="8">Peroxiredoxin</fullName>
    </submittedName>
</protein>
<dbReference type="SUPFAM" id="SSF52833">
    <property type="entry name" value="Thioredoxin-like"/>
    <property type="match status" value="1"/>
</dbReference>
<evidence type="ECO:0000259" key="7">
    <source>
        <dbReference type="PROSITE" id="PS51352"/>
    </source>
</evidence>